<proteinExistence type="predicted"/>
<sequence length="265" mass="26952">MPGLGVRGKNFGASAFGSGGRPRRLAASSAPDPRFSSFARWGGPVLCGAPTTPVAGPHSRGRKAWPCPLPTLRVPSPHTKQVHPIEHLAPASPTVQALGWRDSRERAEMAPPGPTVQALGRWAGADLTAAGLAPQGPSVQGLALWVGAGPDGSRAGTAGSECPGAGLVGWGGPDGGRDDTGRSECPRLSRWAETDLAGAGVALWAGAELTEAGLVPLGPRVQGLTRRGWGAPVVPSVQGLIRWDGADLAEVRLAPLGLSVQGSAR</sequence>
<keyword evidence="3" id="KW-1185">Reference proteome</keyword>
<dbReference type="Proteomes" id="UP001205185">
    <property type="component" value="Unassembled WGS sequence"/>
</dbReference>
<dbReference type="EMBL" id="JAMTCO010000002">
    <property type="protein sequence ID" value="MCP2268359.1"/>
    <property type="molecule type" value="Genomic_DNA"/>
</dbReference>
<feature type="region of interest" description="Disordered" evidence="1">
    <location>
        <begin position="1"/>
        <end position="34"/>
    </location>
</feature>
<gene>
    <name evidence="2" type="ORF">LV75_000845</name>
</gene>
<evidence type="ECO:0000313" key="2">
    <source>
        <dbReference type="EMBL" id="MCP2268359.1"/>
    </source>
</evidence>
<organism evidence="2 3">
    <name type="scientific">Actinokineospora diospyrosa</name>
    <dbReference type="NCBI Taxonomy" id="103728"/>
    <lineage>
        <taxon>Bacteria</taxon>
        <taxon>Bacillati</taxon>
        <taxon>Actinomycetota</taxon>
        <taxon>Actinomycetes</taxon>
        <taxon>Pseudonocardiales</taxon>
        <taxon>Pseudonocardiaceae</taxon>
        <taxon>Actinokineospora</taxon>
    </lineage>
</organism>
<reference evidence="2 3" key="1">
    <citation type="submission" date="2022-06" db="EMBL/GenBank/DDBJ databases">
        <title>Genomic Encyclopedia of Archaeal and Bacterial Type Strains, Phase II (KMG-II): from individual species to whole genera.</title>
        <authorList>
            <person name="Goeker M."/>
        </authorList>
    </citation>
    <scope>NUCLEOTIDE SEQUENCE [LARGE SCALE GENOMIC DNA]</scope>
    <source>
        <strain evidence="2 3">DSM 44255</strain>
    </source>
</reference>
<evidence type="ECO:0000256" key="1">
    <source>
        <dbReference type="SAM" id="MobiDB-lite"/>
    </source>
</evidence>
<evidence type="ECO:0000313" key="3">
    <source>
        <dbReference type="Proteomes" id="UP001205185"/>
    </source>
</evidence>
<accession>A0ABT1I6V9</accession>
<name>A0ABT1I6V9_9PSEU</name>
<protein>
    <submittedName>
        <fullName evidence="2">Uncharacterized protein</fullName>
    </submittedName>
</protein>
<comment type="caution">
    <text evidence="2">The sequence shown here is derived from an EMBL/GenBank/DDBJ whole genome shotgun (WGS) entry which is preliminary data.</text>
</comment>